<feature type="chain" id="PRO_5002589124" description="DUF306 domain-containing protein" evidence="1">
    <location>
        <begin position="22"/>
        <end position="153"/>
    </location>
</feature>
<dbReference type="STRING" id="874156.GCA_001021555_00188"/>
<keyword evidence="3" id="KW-1185">Reference proteome</keyword>
<dbReference type="RefSeq" id="WP_047092806.1">
    <property type="nucleotide sequence ID" value="NZ_LBHU01000001.1"/>
</dbReference>
<evidence type="ECO:0000313" key="3">
    <source>
        <dbReference type="Proteomes" id="UP000053455"/>
    </source>
</evidence>
<dbReference type="Proteomes" id="UP000053455">
    <property type="component" value="Unassembled WGS sequence"/>
</dbReference>
<gene>
    <name evidence="2" type="ORF">AAV99_05435</name>
</gene>
<comment type="caution">
    <text evidence="2">The sequence shown here is derived from an EMBL/GenBank/DDBJ whole genome shotgun (WGS) entry which is preliminary data.</text>
</comment>
<proteinExistence type="predicted"/>
<feature type="signal peptide" evidence="1">
    <location>
        <begin position="1"/>
        <end position="21"/>
    </location>
</feature>
<dbReference type="PROSITE" id="PS51257">
    <property type="entry name" value="PROKAR_LIPOPROTEIN"/>
    <property type="match status" value="1"/>
</dbReference>
<accession>A0A0H0XSL8</accession>
<name>A0A0H0XSL8_9SPHN</name>
<protein>
    <recommendedName>
        <fullName evidence="4">DUF306 domain-containing protein</fullName>
    </recommendedName>
</protein>
<dbReference type="OrthoDB" id="7432862at2"/>
<sequence length="153" mass="15752">MKAVPVLAITALLLACSQQPAATGSDKAKAARSPAPAPATLAGEWRVAGIDGEPLDEPYGIALTADAQEIWWEPRCAGMVLSYSIDGNVLMTGPRSSTPPAPTSTPAPVCLVGHPARLKDVSQALQLAERIEMTPANGVLISGGGHSLTLFSQ</sequence>
<reference evidence="2 3" key="1">
    <citation type="submission" date="2015-04" db="EMBL/GenBank/DDBJ databases">
        <title>The draft genome sequence of Erythrobacter marinus HWDM-33.</title>
        <authorList>
            <person name="Zhuang L."/>
            <person name="Liu Y."/>
            <person name="Shao Z."/>
        </authorList>
    </citation>
    <scope>NUCLEOTIDE SEQUENCE [LARGE SCALE GENOMIC DNA]</scope>
    <source>
        <strain evidence="2 3">HWDM-33</strain>
    </source>
</reference>
<dbReference type="AlphaFoldDB" id="A0A0H0XSL8"/>
<dbReference type="EMBL" id="LBHU01000001">
    <property type="protein sequence ID" value="KLI64937.1"/>
    <property type="molecule type" value="Genomic_DNA"/>
</dbReference>
<dbReference type="PATRIC" id="fig|874156.12.peg.1128"/>
<evidence type="ECO:0000256" key="1">
    <source>
        <dbReference type="SAM" id="SignalP"/>
    </source>
</evidence>
<evidence type="ECO:0008006" key="4">
    <source>
        <dbReference type="Google" id="ProtNLM"/>
    </source>
</evidence>
<organism evidence="2 3">
    <name type="scientific">Aurantiacibacter marinus</name>
    <dbReference type="NCBI Taxonomy" id="874156"/>
    <lineage>
        <taxon>Bacteria</taxon>
        <taxon>Pseudomonadati</taxon>
        <taxon>Pseudomonadota</taxon>
        <taxon>Alphaproteobacteria</taxon>
        <taxon>Sphingomonadales</taxon>
        <taxon>Erythrobacteraceae</taxon>
        <taxon>Aurantiacibacter</taxon>
    </lineage>
</organism>
<keyword evidence="1" id="KW-0732">Signal</keyword>
<evidence type="ECO:0000313" key="2">
    <source>
        <dbReference type="EMBL" id="KLI64937.1"/>
    </source>
</evidence>